<dbReference type="InterPro" id="IPR012942">
    <property type="entry name" value="SRR1-like"/>
</dbReference>
<dbReference type="OrthoDB" id="5318346at2759"/>
<name>A0A6A5SF67_9PLEO</name>
<dbReference type="Proteomes" id="UP000800038">
    <property type="component" value="Unassembled WGS sequence"/>
</dbReference>
<dbReference type="PANTHER" id="PTHR42080:SF1">
    <property type="entry name" value="SRR1-LIKE DOMAIN-CONTAINING PROTEIN"/>
    <property type="match status" value="1"/>
</dbReference>
<feature type="domain" description="SRR1-like" evidence="1">
    <location>
        <begin position="57"/>
        <end position="197"/>
    </location>
</feature>
<gene>
    <name evidence="2" type="ORF">EJ02DRAFT_64232</name>
</gene>
<evidence type="ECO:0000313" key="2">
    <source>
        <dbReference type="EMBL" id="KAF1937126.1"/>
    </source>
</evidence>
<dbReference type="AlphaFoldDB" id="A0A6A5SF67"/>
<dbReference type="EMBL" id="ML976153">
    <property type="protein sequence ID" value="KAF1937126.1"/>
    <property type="molecule type" value="Genomic_DNA"/>
</dbReference>
<organism evidence="2 3">
    <name type="scientific">Clathrospora elynae</name>
    <dbReference type="NCBI Taxonomy" id="706981"/>
    <lineage>
        <taxon>Eukaryota</taxon>
        <taxon>Fungi</taxon>
        <taxon>Dikarya</taxon>
        <taxon>Ascomycota</taxon>
        <taxon>Pezizomycotina</taxon>
        <taxon>Dothideomycetes</taxon>
        <taxon>Pleosporomycetidae</taxon>
        <taxon>Pleosporales</taxon>
        <taxon>Diademaceae</taxon>
        <taxon>Clathrospora</taxon>
    </lineage>
</organism>
<protein>
    <recommendedName>
        <fullName evidence="1">SRR1-like domain-containing protein</fullName>
    </recommendedName>
</protein>
<evidence type="ECO:0000313" key="3">
    <source>
        <dbReference type="Proteomes" id="UP000800038"/>
    </source>
</evidence>
<dbReference type="PANTHER" id="PTHR42080">
    <property type="entry name" value="SRR1 DOMAIN-CONTAINING PROTEIN"/>
    <property type="match status" value="1"/>
</dbReference>
<accession>A0A6A5SF67</accession>
<evidence type="ECO:0000259" key="1">
    <source>
        <dbReference type="Pfam" id="PF07985"/>
    </source>
</evidence>
<keyword evidence="3" id="KW-1185">Reference proteome</keyword>
<reference evidence="2" key="1">
    <citation type="journal article" date="2020" name="Stud. Mycol.">
        <title>101 Dothideomycetes genomes: a test case for predicting lifestyles and emergence of pathogens.</title>
        <authorList>
            <person name="Haridas S."/>
            <person name="Albert R."/>
            <person name="Binder M."/>
            <person name="Bloem J."/>
            <person name="Labutti K."/>
            <person name="Salamov A."/>
            <person name="Andreopoulos B."/>
            <person name="Baker S."/>
            <person name="Barry K."/>
            <person name="Bills G."/>
            <person name="Bluhm B."/>
            <person name="Cannon C."/>
            <person name="Castanera R."/>
            <person name="Culley D."/>
            <person name="Daum C."/>
            <person name="Ezra D."/>
            <person name="Gonzalez J."/>
            <person name="Henrissat B."/>
            <person name="Kuo A."/>
            <person name="Liang C."/>
            <person name="Lipzen A."/>
            <person name="Lutzoni F."/>
            <person name="Magnuson J."/>
            <person name="Mondo S."/>
            <person name="Nolan M."/>
            <person name="Ohm R."/>
            <person name="Pangilinan J."/>
            <person name="Park H.-J."/>
            <person name="Ramirez L."/>
            <person name="Alfaro M."/>
            <person name="Sun H."/>
            <person name="Tritt A."/>
            <person name="Yoshinaga Y."/>
            <person name="Zwiers L.-H."/>
            <person name="Turgeon B."/>
            <person name="Goodwin S."/>
            <person name="Spatafora J."/>
            <person name="Crous P."/>
            <person name="Grigoriev I."/>
        </authorList>
    </citation>
    <scope>NUCLEOTIDE SEQUENCE</scope>
    <source>
        <strain evidence="2">CBS 161.51</strain>
    </source>
</reference>
<sequence>MSHVIADVIDAYPPPKKYRKPKTKSTSRELQSLSALLQERQVLYEQSQLSQAINRQLQATLKNAATPITRILSLGLGSFFVIKGQSRRLKQLTILLGIRDALRQGFGMSIEVYAQDPTFTRADETFLINLNVRILRTPSGSELGEAASVISSSTLVYSPFLTLEAYEQLLVNSATVVQYLIGDDFNALLSKWPRHTAERAQVESVMKSGLAEHQRRAVAGEGFWTEGDGTFPFAMYQRLGGKVGRKLKAKI</sequence>
<proteinExistence type="predicted"/>
<dbReference type="Pfam" id="PF07985">
    <property type="entry name" value="SRR1"/>
    <property type="match status" value="1"/>
</dbReference>